<dbReference type="SUPFAM" id="SSF101898">
    <property type="entry name" value="NHL repeat"/>
    <property type="match status" value="1"/>
</dbReference>
<dbReference type="PROSITE" id="PS51125">
    <property type="entry name" value="NHL"/>
    <property type="match status" value="1"/>
</dbReference>
<protein>
    <submittedName>
        <fullName evidence="4">Unannotated protein</fullName>
    </submittedName>
</protein>
<feature type="domain" description="Teneurin NHL" evidence="2">
    <location>
        <begin position="293"/>
        <end position="343"/>
    </location>
</feature>
<evidence type="ECO:0000313" key="3">
    <source>
        <dbReference type="EMBL" id="CAB4707489.1"/>
    </source>
</evidence>
<dbReference type="InterPro" id="IPR001258">
    <property type="entry name" value="NHL_repeat"/>
</dbReference>
<dbReference type="Gene3D" id="2.120.10.30">
    <property type="entry name" value="TolB, C-terminal domain"/>
    <property type="match status" value="3"/>
</dbReference>
<reference evidence="4" key="1">
    <citation type="submission" date="2020-05" db="EMBL/GenBank/DDBJ databases">
        <authorList>
            <person name="Chiriac C."/>
            <person name="Salcher M."/>
            <person name="Ghai R."/>
            <person name="Kavagutti S V."/>
        </authorList>
    </citation>
    <scope>NUCLEOTIDE SEQUENCE</scope>
</reference>
<proteinExistence type="predicted"/>
<name>A0A6J6VJJ3_9ZZZZ</name>
<dbReference type="InterPro" id="IPR011042">
    <property type="entry name" value="6-blade_b-propeller_TolB-like"/>
</dbReference>
<dbReference type="Pfam" id="PF25021">
    <property type="entry name" value="TEN_NHL"/>
    <property type="match status" value="1"/>
</dbReference>
<sequence length="433" mass="44227">MLFVTGVTFGGLLLPTERLTMTIRRKLAVFVGAITVVALAPAAPAHAAVGDINTVAGNAPTCGYSGDAGPAIDADLGHPQALALDADGNLYIADFATHRIRKVDHTTGFITTVAGNGTYGDGGDGDLAINAQLRDPADVAVDTAGNLYIADNGNHRIRKVDHTTGFISTIAGTGTAGYSGDSGLAINAELHYPTSVSLDAAGNIYLADVSNNVVRKITAATGYITTVAGNGTGGYSGDSGVATSAQMNSPQEAIVDTDGNLYIADSSNNRIRKVDHTTGYITTIAGNGTAGYSGDGDPATDAQINYPALMALDADGNLFFADYSNHRIRKVDKTGIITTVAGNGTAGSDGDAGAATAAQLNNPWGIEFNTTGDLFIAEYEGCGIRKVTGLSAPFTLPPTGANTDGLVWIALAMLGAGSMLITTRRLRVAPITP</sequence>
<dbReference type="InterPro" id="IPR056822">
    <property type="entry name" value="TEN_NHL"/>
</dbReference>
<evidence type="ECO:0000259" key="2">
    <source>
        <dbReference type="Pfam" id="PF25021"/>
    </source>
</evidence>
<dbReference type="PANTHER" id="PTHR46388">
    <property type="entry name" value="NHL REPEAT-CONTAINING PROTEIN 2"/>
    <property type="match status" value="1"/>
</dbReference>
<dbReference type="EMBL" id="CAFBQP010000053">
    <property type="protein sequence ID" value="CAB5064738.1"/>
    <property type="molecule type" value="Genomic_DNA"/>
</dbReference>
<evidence type="ECO:0000256" key="1">
    <source>
        <dbReference type="ARBA" id="ARBA00022737"/>
    </source>
</evidence>
<dbReference type="CDD" id="cd14953">
    <property type="entry name" value="NHL_like_1"/>
    <property type="match status" value="1"/>
</dbReference>
<dbReference type="Pfam" id="PF01436">
    <property type="entry name" value="NHL"/>
    <property type="match status" value="2"/>
</dbReference>
<keyword evidence="1" id="KW-0677">Repeat</keyword>
<accession>A0A6J6VJJ3</accession>
<organism evidence="4">
    <name type="scientific">freshwater metagenome</name>
    <dbReference type="NCBI Taxonomy" id="449393"/>
    <lineage>
        <taxon>unclassified sequences</taxon>
        <taxon>metagenomes</taxon>
        <taxon>ecological metagenomes</taxon>
    </lineage>
</organism>
<dbReference type="AlphaFoldDB" id="A0A6J6VJJ3"/>
<evidence type="ECO:0000313" key="5">
    <source>
        <dbReference type="EMBL" id="CAB5064738.1"/>
    </source>
</evidence>
<dbReference type="PANTHER" id="PTHR46388:SF2">
    <property type="entry name" value="NHL REPEAT-CONTAINING PROTEIN 2"/>
    <property type="match status" value="1"/>
</dbReference>
<gene>
    <name evidence="3" type="ORF">UFOPK2602_00945</name>
    <name evidence="4" type="ORF">UFOPK2806_02516</name>
    <name evidence="5" type="ORF">UFOPK4306_01451</name>
</gene>
<dbReference type="EMBL" id="CAEZXX010000053">
    <property type="protein sequence ID" value="CAB4707489.1"/>
    <property type="molecule type" value="Genomic_DNA"/>
</dbReference>
<evidence type="ECO:0000313" key="4">
    <source>
        <dbReference type="EMBL" id="CAB4772611.1"/>
    </source>
</evidence>
<dbReference type="EMBL" id="CAEZYY010000062">
    <property type="protein sequence ID" value="CAB4772611.1"/>
    <property type="molecule type" value="Genomic_DNA"/>
</dbReference>